<dbReference type="Gene3D" id="3.30.300.30">
    <property type="match status" value="2"/>
</dbReference>
<evidence type="ECO:0000313" key="8">
    <source>
        <dbReference type="EMBL" id="TDV55032.1"/>
    </source>
</evidence>
<dbReference type="Gene3D" id="1.10.1200.10">
    <property type="entry name" value="ACP-like"/>
    <property type="match status" value="2"/>
</dbReference>
<dbReference type="PROSITE" id="PS00455">
    <property type="entry name" value="AMP_BINDING"/>
    <property type="match status" value="2"/>
</dbReference>
<dbReference type="Gene3D" id="3.40.50.980">
    <property type="match status" value="2"/>
</dbReference>
<evidence type="ECO:0000259" key="7">
    <source>
        <dbReference type="PROSITE" id="PS50075"/>
    </source>
</evidence>
<dbReference type="FunFam" id="3.40.50.980:FF:000002">
    <property type="entry name" value="Enterobactin synthetase component F"/>
    <property type="match status" value="1"/>
</dbReference>
<evidence type="ECO:0000256" key="3">
    <source>
        <dbReference type="ARBA" id="ARBA00022450"/>
    </source>
</evidence>
<keyword evidence="4" id="KW-0597">Phosphoprotein</keyword>
<evidence type="ECO:0000256" key="6">
    <source>
        <dbReference type="ARBA" id="ARBA00023098"/>
    </source>
</evidence>
<dbReference type="CDD" id="cd05931">
    <property type="entry name" value="FAAL"/>
    <property type="match status" value="1"/>
</dbReference>
<dbReference type="Gene3D" id="3.30.559.30">
    <property type="entry name" value="Nonribosomal peptide synthetase, condensation domain"/>
    <property type="match status" value="1"/>
</dbReference>
<dbReference type="EMBL" id="SOCP01000003">
    <property type="protein sequence ID" value="TDV55032.1"/>
    <property type="molecule type" value="Genomic_DNA"/>
</dbReference>
<accession>A0A4R7VYD4</accession>
<dbReference type="SMART" id="SM00823">
    <property type="entry name" value="PKS_PP"/>
    <property type="match status" value="2"/>
</dbReference>
<proteinExistence type="inferred from homology"/>
<dbReference type="SUPFAM" id="SSF52777">
    <property type="entry name" value="CoA-dependent acyltransferases"/>
    <property type="match status" value="2"/>
</dbReference>
<keyword evidence="9" id="KW-1185">Reference proteome</keyword>
<dbReference type="InterPro" id="IPR045851">
    <property type="entry name" value="AMP-bd_C_sf"/>
</dbReference>
<dbReference type="OrthoDB" id="3671040at2"/>
<evidence type="ECO:0000256" key="4">
    <source>
        <dbReference type="ARBA" id="ARBA00022553"/>
    </source>
</evidence>
<sequence length="1625" mass="173665">MTASVPHALAHWASERPDDTAFTFVGGGLTVERELTYAQLAEASWRVAAFLRDRVQPGDRALLLFPPGADYLAAFLGCLSAGVVAVPLYPPRPGAKLDRIASVVRDCQAPVALTTSALVPLLADLPVTTHAVEDLTVEPTGMLPNPEALAFLQYTSGSTGNPKGVMVGHRNLVANLSAIEVGFGVRDDDVIFSWLPMYHDMGLIGTTLLPLVTGRPAVLQNTFEFVRDPLSWVRAVDRFGATCSGGPNFAYGLLTERYDESRLSGVDLSRWRIAFNGAEPVSADTMDAFTERYGTHGFSGRAWFPCYGLAEATLFVSGATPMSGYGTADVEDHAVVSSGTPADGTEVVIRGDDGTALADGSVGEICVRGPGVARGYWNKDSTGTFRTRIPGHAGTFLRTGDLGTLLDGELHVAGRVKDLIIVGGRNYHPTDVEAAARTDERVCSGAAFQVDDRVVLVLEIVPGSTVDGLADVVRRAASVTCELELSEIVFVRPNSIPRTSSGKLRRVETRRRYLAGRLPVLRTATAAVAAATDVPSLLADRIGFALTDEDFRRPLAALGMDSLKLVAIKGAVEQTLGVSLPAELFFGDTTLDDVIDAARTATPPVPLASSNTQAATESQLQFQFFDQLHPDDRSNTLSCALRLGRAFTESRLRAAITVAVTRHAALRTVIRDGVQVVHDEPRFEWDSLELADDTDNHDFLSVVAHREFDLVDGPLLRAAAILSPTGTTLLLACHHAVADYASLRIVLADVLAELLGDKGFALGTGQTSALGWAAEQARVTPEKIERLAALADRWQPFRDHVLFPGSPAVRRRNPAATVDFSVDADLLHTHCRERGFTPFVTLAAAYLRALHRVTGAPTVTVATPHHGRTDTRFAGAVGYLANPVPLLGDFTAGDDLPALEDRTWRGLREALTCADVPFPHLVRALAPERHGQNPLFQATITFQQSADGRLGDGFAIPWSGASDTVSGVDVSVVDVPPRDAAFAVSLYGARDGDRLVFRLVYQRELVDEPTARRVADEFRLALDEAVGRCEPVREDLPAPSLAWVPNLAEGFARSVDLFGDRIALRDRGVGLSYRDLENEVAELAGVLPADTVAPVGILLQRSAAMVVAALAVNRTGAAYVPVDPGTPAARVALILEDAAPSLVITSSDLADRVPEGVPTLLLDEPMPPGTPMSADACPSTWDSRAYVIFTSGTTGRPKGVQVSHGNLLRLYTSTEEEYGFGPGDVWSLSHSFAFDVSVWEMWGALLHGGCLVVVPRETTKDPAAFRELLRAERVTVLSQTPTAFNQLAGEDVQHADRLPLRWVVFGGEALHFADLRRWVAKYGDDDPRLVNMYGITETTVHSSFRRVRRGDLDQGSSLVGLPLSDSGFVLVDEALDPVADGEIGEIRAALGSVPGVLRAAVVVQSPQATPVVRERTVSTRITETRDLIRGAAPTTGPRIVAYVVGDDTLVPNTVFATLRARLPEYLVPAFVVAVDEIPTNHNGKVAEDGLPVPTAANCLREPAVETGADAGTDVQLLCTLFEEVLGTAGIGPDDSFFSVGGDSIVALRLRTTAMARGISIELADLYTLQTPRALAARLDLTAGTAVTVPPAPVARFAMLTPDVVDAYPVGTLQAGLLSTAPTRPT</sequence>
<dbReference type="InterPro" id="IPR020806">
    <property type="entry name" value="PKS_PP-bd"/>
</dbReference>
<evidence type="ECO:0000256" key="5">
    <source>
        <dbReference type="ARBA" id="ARBA00022832"/>
    </source>
</evidence>
<organism evidence="8 9">
    <name type="scientific">Actinophytocola oryzae</name>
    <dbReference type="NCBI Taxonomy" id="502181"/>
    <lineage>
        <taxon>Bacteria</taxon>
        <taxon>Bacillati</taxon>
        <taxon>Actinomycetota</taxon>
        <taxon>Actinomycetes</taxon>
        <taxon>Pseudonocardiales</taxon>
        <taxon>Pseudonocardiaceae</taxon>
    </lineage>
</organism>
<keyword evidence="3" id="KW-0596">Phosphopantetheine</keyword>
<dbReference type="InterPro" id="IPR036736">
    <property type="entry name" value="ACP-like_sf"/>
</dbReference>
<dbReference type="InterPro" id="IPR001242">
    <property type="entry name" value="Condensation_dom"/>
</dbReference>
<evidence type="ECO:0000256" key="2">
    <source>
        <dbReference type="ARBA" id="ARBA00006432"/>
    </source>
</evidence>
<dbReference type="Pfam" id="PF00668">
    <property type="entry name" value="Condensation"/>
    <property type="match status" value="1"/>
</dbReference>
<dbReference type="GO" id="GO:0005829">
    <property type="term" value="C:cytosol"/>
    <property type="evidence" value="ECO:0007669"/>
    <property type="project" value="TreeGrafter"/>
</dbReference>
<dbReference type="GO" id="GO:0008610">
    <property type="term" value="P:lipid biosynthetic process"/>
    <property type="evidence" value="ECO:0007669"/>
    <property type="project" value="InterPro"/>
</dbReference>
<dbReference type="PANTHER" id="PTHR45527:SF14">
    <property type="entry name" value="PLIPASTATIN SYNTHASE SUBUNIT B"/>
    <property type="match status" value="1"/>
</dbReference>
<dbReference type="InterPro" id="IPR000873">
    <property type="entry name" value="AMP-dep_synth/lig_dom"/>
</dbReference>
<comment type="caution">
    <text evidence="8">The sequence shown here is derived from an EMBL/GenBank/DDBJ whole genome shotgun (WGS) entry which is preliminary data.</text>
</comment>
<dbReference type="InterPro" id="IPR020845">
    <property type="entry name" value="AMP-binding_CS"/>
</dbReference>
<dbReference type="Pfam" id="PF00501">
    <property type="entry name" value="AMP-binding"/>
    <property type="match status" value="2"/>
</dbReference>
<dbReference type="GO" id="GO:0044550">
    <property type="term" value="P:secondary metabolite biosynthetic process"/>
    <property type="evidence" value="ECO:0007669"/>
    <property type="project" value="TreeGrafter"/>
</dbReference>
<dbReference type="GO" id="GO:0003824">
    <property type="term" value="F:catalytic activity"/>
    <property type="evidence" value="ECO:0007669"/>
    <property type="project" value="InterPro"/>
</dbReference>
<dbReference type="GO" id="GO:0031177">
    <property type="term" value="F:phosphopantetheine binding"/>
    <property type="evidence" value="ECO:0007669"/>
    <property type="project" value="InterPro"/>
</dbReference>
<dbReference type="Gene3D" id="3.40.50.12780">
    <property type="entry name" value="N-terminal domain of ligase-like"/>
    <property type="match status" value="1"/>
</dbReference>
<dbReference type="InterPro" id="IPR009081">
    <property type="entry name" value="PP-bd_ACP"/>
</dbReference>
<dbReference type="Pfam" id="PF00550">
    <property type="entry name" value="PP-binding"/>
    <property type="match status" value="2"/>
</dbReference>
<dbReference type="Pfam" id="PF13193">
    <property type="entry name" value="AMP-binding_C"/>
    <property type="match status" value="1"/>
</dbReference>
<dbReference type="Gene3D" id="3.30.559.10">
    <property type="entry name" value="Chloramphenicol acetyltransferase-like domain"/>
    <property type="match status" value="1"/>
</dbReference>
<gene>
    <name evidence="8" type="ORF">CLV71_103273</name>
</gene>
<protein>
    <submittedName>
        <fullName evidence="8">Amino acid adenylation domain-containing protein</fullName>
    </submittedName>
</protein>
<dbReference type="InterPro" id="IPR040097">
    <property type="entry name" value="FAAL/FAAC"/>
</dbReference>
<dbReference type="PANTHER" id="PTHR45527">
    <property type="entry name" value="NONRIBOSOMAL PEPTIDE SYNTHETASE"/>
    <property type="match status" value="1"/>
</dbReference>
<name>A0A4R7VYD4_9PSEU</name>
<dbReference type="InterPro" id="IPR025110">
    <property type="entry name" value="AMP-bd_C"/>
</dbReference>
<dbReference type="FunFam" id="3.40.50.12780:FF:000013">
    <property type="entry name" value="Long-chain-fatty-acid--AMP ligase FadD32"/>
    <property type="match status" value="1"/>
</dbReference>
<dbReference type="SUPFAM" id="SSF47336">
    <property type="entry name" value="ACP-like"/>
    <property type="match status" value="2"/>
</dbReference>
<evidence type="ECO:0000256" key="1">
    <source>
        <dbReference type="ARBA" id="ARBA00001957"/>
    </source>
</evidence>
<comment type="cofactor">
    <cofactor evidence="1">
        <name>pantetheine 4'-phosphate</name>
        <dbReference type="ChEBI" id="CHEBI:47942"/>
    </cofactor>
</comment>
<comment type="similarity">
    <text evidence="2">Belongs to the ATP-dependent AMP-binding enzyme family.</text>
</comment>
<dbReference type="SUPFAM" id="SSF56801">
    <property type="entry name" value="Acetyl-CoA synthetase-like"/>
    <property type="match status" value="2"/>
</dbReference>
<dbReference type="InterPro" id="IPR006162">
    <property type="entry name" value="Ppantetheine_attach_site"/>
</dbReference>
<dbReference type="PROSITE" id="PS50075">
    <property type="entry name" value="CARRIER"/>
    <property type="match status" value="2"/>
</dbReference>
<dbReference type="RefSeq" id="WP_133902143.1">
    <property type="nucleotide sequence ID" value="NZ_SOCP01000003.1"/>
</dbReference>
<dbReference type="GO" id="GO:0043041">
    <property type="term" value="P:amino acid activation for nonribosomal peptide biosynthetic process"/>
    <property type="evidence" value="ECO:0007669"/>
    <property type="project" value="TreeGrafter"/>
</dbReference>
<reference evidence="8 9" key="1">
    <citation type="submission" date="2019-03" db="EMBL/GenBank/DDBJ databases">
        <title>Genomic Encyclopedia of Archaeal and Bacterial Type Strains, Phase II (KMG-II): from individual species to whole genera.</title>
        <authorList>
            <person name="Goeker M."/>
        </authorList>
    </citation>
    <scope>NUCLEOTIDE SEQUENCE [LARGE SCALE GENOMIC DNA]</scope>
    <source>
        <strain evidence="8 9">DSM 45499</strain>
    </source>
</reference>
<feature type="domain" description="Carrier" evidence="7">
    <location>
        <begin position="515"/>
        <end position="602"/>
    </location>
</feature>
<dbReference type="Proteomes" id="UP000294927">
    <property type="component" value="Unassembled WGS sequence"/>
</dbReference>
<keyword evidence="6" id="KW-0443">Lipid metabolism</keyword>
<dbReference type="GO" id="GO:0071766">
    <property type="term" value="P:Actinobacterium-type cell wall biogenesis"/>
    <property type="evidence" value="ECO:0007669"/>
    <property type="project" value="UniProtKB-ARBA"/>
</dbReference>
<dbReference type="InterPro" id="IPR042099">
    <property type="entry name" value="ANL_N_sf"/>
</dbReference>
<dbReference type="InterPro" id="IPR023213">
    <property type="entry name" value="CAT-like_dom_sf"/>
</dbReference>
<evidence type="ECO:0000313" key="9">
    <source>
        <dbReference type="Proteomes" id="UP000294927"/>
    </source>
</evidence>
<keyword evidence="5" id="KW-0276">Fatty acid metabolism</keyword>
<dbReference type="GO" id="GO:0006631">
    <property type="term" value="P:fatty acid metabolic process"/>
    <property type="evidence" value="ECO:0007669"/>
    <property type="project" value="UniProtKB-KW"/>
</dbReference>
<dbReference type="PROSITE" id="PS00012">
    <property type="entry name" value="PHOSPHOPANTETHEINE"/>
    <property type="match status" value="1"/>
</dbReference>
<feature type="domain" description="Carrier" evidence="7">
    <location>
        <begin position="1508"/>
        <end position="1582"/>
    </location>
</feature>